<accession>A0A4R1RWC4</accession>
<gene>
    <name evidence="7" type="ORF">EDC14_1008131</name>
</gene>
<keyword evidence="4" id="KW-0964">Secreted</keyword>
<evidence type="ECO:0000256" key="2">
    <source>
        <dbReference type="ARBA" id="ARBA00020110"/>
    </source>
</evidence>
<keyword evidence="8" id="KW-1185">Reference proteome</keyword>
<sequence length="762" mass="79104">MRINHNIPALNAYRNLNAATGANSKAMEKLSSGLRINRAADDAAGLAISETMRGQLKGLNQATRNSQDAISLIQTAEGALTETHSILDRMRELANQASNDTYTANDRQEMQKEINQLKDEIDRIGNTTTFNNKNLLDGSASAIVSADNANTQVFARGAITNSGAFKLTIEATAGKAQIQKTNVFKISEGDVTSNLTIAAATGISQLEAGGLQHDDYTLTTDAAQAAGGTGTGDAAVTAVQFYRQNAGAALNIFGADAGADLAVADVDGAKNLSFMAEITGINGNSITYKIEWSSMANDGTTNSGTTNWTLNDVTAGQTLTLDSVGITLGGGTAAGLTVGDKQTFTLKADGDAAAHDAVTISGTATGTLANIVVAEGALDNKTSDFKVFSLDTTTGKSYAGTISTTIGGMGDGAATFTSEDGAGKTAALDTKLSSIDKFTDANGKFLLDQPQTLTLIQGDGKQTSVQLYASDTIQNVVDKLNQAIGEGLGQKDVLTNSADADKFVSFVTNPDSSGVESAESTIVIRSANAGADGKINIVGDEALISALGLSDVQGATESKFSVTVTDATNPSNMIAQNVSIQGNTLVGVVDKNVDVKFASNADIDITYNATTKEFTMANKAGSYTTTINLVGNAQTFQIGANEAQNMTAAIGDMRSAALGVDNILVTDRDSASKAITIIDKAINQVSAQRSSLGAIQNRLEHTINNLGVATENMTASESRIRDVDMASEMMEFTKMNILTQASQAMLAQANQKPQAVLQLLQG</sequence>
<dbReference type="PANTHER" id="PTHR42792:SF2">
    <property type="entry name" value="FLAGELLIN"/>
    <property type="match status" value="1"/>
</dbReference>
<evidence type="ECO:0000256" key="4">
    <source>
        <dbReference type="RuleBase" id="RU362073"/>
    </source>
</evidence>
<dbReference type="Proteomes" id="UP000295008">
    <property type="component" value="Unassembled WGS sequence"/>
</dbReference>
<keyword evidence="7" id="KW-0966">Cell projection</keyword>
<evidence type="ECO:0000256" key="1">
    <source>
        <dbReference type="ARBA" id="ARBA00005709"/>
    </source>
</evidence>
<dbReference type="PRINTS" id="PR00207">
    <property type="entry name" value="FLAGELLIN"/>
</dbReference>
<feature type="domain" description="Flagellin N-terminal" evidence="5">
    <location>
        <begin position="3"/>
        <end position="139"/>
    </location>
</feature>
<protein>
    <recommendedName>
        <fullName evidence="2 4">Flagellin</fullName>
    </recommendedName>
</protein>
<dbReference type="Pfam" id="PF00669">
    <property type="entry name" value="Flagellin_N"/>
    <property type="match status" value="1"/>
</dbReference>
<organism evidence="7 8">
    <name type="scientific">Hydrogenispora ethanolica</name>
    <dbReference type="NCBI Taxonomy" id="1082276"/>
    <lineage>
        <taxon>Bacteria</taxon>
        <taxon>Bacillati</taxon>
        <taxon>Bacillota</taxon>
        <taxon>Hydrogenispora</taxon>
    </lineage>
</organism>
<evidence type="ECO:0000256" key="3">
    <source>
        <dbReference type="ARBA" id="ARBA00023143"/>
    </source>
</evidence>
<dbReference type="SUPFAM" id="SSF64518">
    <property type="entry name" value="Phase 1 flagellin"/>
    <property type="match status" value="1"/>
</dbReference>
<dbReference type="Gene3D" id="3.30.70.2120">
    <property type="match status" value="1"/>
</dbReference>
<dbReference type="InterPro" id="IPR001029">
    <property type="entry name" value="Flagellin_N"/>
</dbReference>
<dbReference type="EMBL" id="SLUN01000008">
    <property type="protein sequence ID" value="TCL70981.1"/>
    <property type="molecule type" value="Genomic_DNA"/>
</dbReference>
<dbReference type="GO" id="GO:0005576">
    <property type="term" value="C:extracellular region"/>
    <property type="evidence" value="ECO:0007669"/>
    <property type="project" value="UniProtKB-SubCell"/>
</dbReference>
<comment type="caution">
    <text evidence="7">The sequence shown here is derived from an EMBL/GenBank/DDBJ whole genome shotgun (WGS) entry which is preliminary data.</text>
</comment>
<dbReference type="Gene3D" id="6.10.10.10">
    <property type="entry name" value="Flagellar export chaperone, C-terminal domain"/>
    <property type="match status" value="1"/>
</dbReference>
<comment type="similarity">
    <text evidence="1 4">Belongs to the bacterial flagellin family.</text>
</comment>
<evidence type="ECO:0000313" key="7">
    <source>
        <dbReference type="EMBL" id="TCL70981.1"/>
    </source>
</evidence>
<dbReference type="PANTHER" id="PTHR42792">
    <property type="entry name" value="FLAGELLIN"/>
    <property type="match status" value="1"/>
</dbReference>
<keyword evidence="7" id="KW-0969">Cilium</keyword>
<dbReference type="AlphaFoldDB" id="A0A4R1RWC4"/>
<dbReference type="GO" id="GO:0009288">
    <property type="term" value="C:bacterial-type flagellum"/>
    <property type="evidence" value="ECO:0007669"/>
    <property type="project" value="UniProtKB-SubCell"/>
</dbReference>
<dbReference type="Pfam" id="PF00700">
    <property type="entry name" value="Flagellin_C"/>
    <property type="match status" value="1"/>
</dbReference>
<evidence type="ECO:0000259" key="5">
    <source>
        <dbReference type="Pfam" id="PF00669"/>
    </source>
</evidence>
<keyword evidence="7" id="KW-0282">Flagellum</keyword>
<name>A0A4R1RWC4_HYDET</name>
<evidence type="ECO:0000313" key="8">
    <source>
        <dbReference type="Proteomes" id="UP000295008"/>
    </source>
</evidence>
<evidence type="ECO:0000259" key="6">
    <source>
        <dbReference type="Pfam" id="PF00700"/>
    </source>
</evidence>
<comment type="function">
    <text evidence="4">Flagellin is the subunit protein which polymerizes to form the filaments of bacterial flagella.</text>
</comment>
<dbReference type="GO" id="GO:0005198">
    <property type="term" value="F:structural molecule activity"/>
    <property type="evidence" value="ECO:0007669"/>
    <property type="project" value="UniProtKB-UniRule"/>
</dbReference>
<dbReference type="Gene3D" id="1.20.1330.10">
    <property type="entry name" value="f41 fragment of flagellin, N-terminal domain"/>
    <property type="match status" value="2"/>
</dbReference>
<dbReference type="RefSeq" id="WP_132013943.1">
    <property type="nucleotide sequence ID" value="NZ_SLUN01000008.1"/>
</dbReference>
<keyword evidence="3 4" id="KW-0975">Bacterial flagellum</keyword>
<dbReference type="InterPro" id="IPR001492">
    <property type="entry name" value="Flagellin"/>
</dbReference>
<reference evidence="7 8" key="1">
    <citation type="submission" date="2019-03" db="EMBL/GenBank/DDBJ databases">
        <title>Genomic Encyclopedia of Type Strains, Phase IV (KMG-IV): sequencing the most valuable type-strain genomes for metagenomic binning, comparative biology and taxonomic classification.</title>
        <authorList>
            <person name="Goeker M."/>
        </authorList>
    </citation>
    <scope>NUCLEOTIDE SEQUENCE [LARGE SCALE GENOMIC DNA]</scope>
    <source>
        <strain evidence="7 8">LX-B</strain>
    </source>
</reference>
<dbReference type="InterPro" id="IPR046358">
    <property type="entry name" value="Flagellin_C"/>
</dbReference>
<proteinExistence type="inferred from homology"/>
<feature type="domain" description="Flagellin C-terminal" evidence="6">
    <location>
        <begin position="675"/>
        <end position="760"/>
    </location>
</feature>
<dbReference type="InterPro" id="IPR042187">
    <property type="entry name" value="Flagellin_C_sub2"/>
</dbReference>
<dbReference type="OrthoDB" id="9796789at2"/>
<comment type="subcellular location">
    <subcellularLocation>
        <location evidence="4">Secreted</location>
    </subcellularLocation>
    <subcellularLocation>
        <location evidence="4">Bacterial flagellum</location>
    </subcellularLocation>
</comment>